<evidence type="ECO:0000259" key="1">
    <source>
        <dbReference type="Pfam" id="PF04230"/>
    </source>
</evidence>
<dbReference type="Proteomes" id="UP000244930">
    <property type="component" value="Chromosome"/>
</dbReference>
<dbReference type="RefSeq" id="WP_108950730.1">
    <property type="nucleotide sequence ID" value="NZ_CP022187.1"/>
</dbReference>
<dbReference type="InterPro" id="IPR007345">
    <property type="entry name" value="Polysacch_pyruvyl_Trfase"/>
</dbReference>
<evidence type="ECO:0000313" key="3">
    <source>
        <dbReference type="Proteomes" id="UP000244930"/>
    </source>
</evidence>
<reference evidence="2 3" key="1">
    <citation type="submission" date="2017-06" db="EMBL/GenBank/DDBJ databases">
        <title>Azoarcus.</title>
        <authorList>
            <person name="Woo J.-H."/>
            <person name="Kim H.-S."/>
        </authorList>
    </citation>
    <scope>NUCLEOTIDE SEQUENCE [LARGE SCALE GENOMIC DNA]</scope>
    <source>
        <strain evidence="2 3">TSPY31</strain>
    </source>
</reference>
<proteinExistence type="predicted"/>
<protein>
    <recommendedName>
        <fullName evidence="1">Polysaccharide pyruvyl transferase domain-containing protein</fullName>
    </recommendedName>
</protein>
<name>A0A2U8GTX0_9RHOO</name>
<sequence>MNLYWCKTTPPNVGDALNEWIWPRLIPELEQLFPESVLFGIGSILDERINSHRTTYVIGSGARGPAHGVKIRHDLHVMAVRGPLTAEALGIDECKSTTDPAALLAYHYVRPSSRAAQIGVVPYFSSPHDFWQEIANEMGLSLISPHMSVPDFLDSISQCDFVISEAMHGAIIADALRIPWYPIRSNSIEREGMTNKFKWTDWCSSIGIDFKPKDLPPIWPRQPGLLSAAKYRLKRFEITRVLHGIINGRVRYLSNELVFRERTEKLLSIIHEFRTSPAR</sequence>
<dbReference type="AlphaFoldDB" id="A0A2U8GTX0"/>
<dbReference type="KEGG" id="acom:CEW83_18825"/>
<feature type="domain" description="Polysaccharide pyruvyl transferase" evidence="1">
    <location>
        <begin position="76"/>
        <end position="185"/>
    </location>
</feature>
<organism evidence="2 3">
    <name type="scientific">Parazoarcus communis</name>
    <dbReference type="NCBI Taxonomy" id="41977"/>
    <lineage>
        <taxon>Bacteria</taxon>
        <taxon>Pseudomonadati</taxon>
        <taxon>Pseudomonadota</taxon>
        <taxon>Betaproteobacteria</taxon>
        <taxon>Rhodocyclales</taxon>
        <taxon>Zoogloeaceae</taxon>
        <taxon>Parazoarcus</taxon>
    </lineage>
</organism>
<accession>A0A2U8GTX0</accession>
<evidence type="ECO:0000313" key="2">
    <source>
        <dbReference type="EMBL" id="AWI77031.1"/>
    </source>
</evidence>
<keyword evidence="3" id="KW-1185">Reference proteome</keyword>
<dbReference type="Pfam" id="PF04230">
    <property type="entry name" value="PS_pyruv_trans"/>
    <property type="match status" value="1"/>
</dbReference>
<gene>
    <name evidence="2" type="ORF">CEW83_18825</name>
</gene>
<dbReference type="EMBL" id="CP022187">
    <property type="protein sequence ID" value="AWI77031.1"/>
    <property type="molecule type" value="Genomic_DNA"/>
</dbReference>